<organism evidence="1 2">
    <name type="scientific">Rariglobus hedericola</name>
    <dbReference type="NCBI Taxonomy" id="2597822"/>
    <lineage>
        <taxon>Bacteria</taxon>
        <taxon>Pseudomonadati</taxon>
        <taxon>Verrucomicrobiota</taxon>
        <taxon>Opitutia</taxon>
        <taxon>Opitutales</taxon>
        <taxon>Opitutaceae</taxon>
        <taxon>Rariglobus</taxon>
    </lineage>
</organism>
<proteinExistence type="predicted"/>
<name>A0A556QJH1_9BACT</name>
<reference evidence="1 2" key="1">
    <citation type="submission" date="2019-07" db="EMBL/GenBank/DDBJ databases">
        <title>Description of 53C-WASEF.</title>
        <authorList>
            <person name="Pitt A."/>
            <person name="Hahn M.W."/>
        </authorList>
    </citation>
    <scope>NUCLEOTIDE SEQUENCE [LARGE SCALE GENOMIC DNA]</scope>
    <source>
        <strain evidence="1 2">53C-WASEF</strain>
    </source>
</reference>
<protein>
    <submittedName>
        <fullName evidence="1">Uncharacterized protein</fullName>
    </submittedName>
</protein>
<sequence>MKFQVFNATDGIPATPGSFTTIERAERFIVEFRARFEASGYLTSSCERIPASEIRLEIITSESKKTSKKAKV</sequence>
<evidence type="ECO:0000313" key="2">
    <source>
        <dbReference type="Proteomes" id="UP000315648"/>
    </source>
</evidence>
<keyword evidence="2" id="KW-1185">Reference proteome</keyword>
<dbReference type="AlphaFoldDB" id="A0A556QJH1"/>
<accession>A0A556QJH1</accession>
<comment type="caution">
    <text evidence="1">The sequence shown here is derived from an EMBL/GenBank/DDBJ whole genome shotgun (WGS) entry which is preliminary data.</text>
</comment>
<dbReference type="Proteomes" id="UP000315648">
    <property type="component" value="Unassembled WGS sequence"/>
</dbReference>
<dbReference type="EMBL" id="VMBG01000002">
    <property type="protein sequence ID" value="TSJ76751.1"/>
    <property type="molecule type" value="Genomic_DNA"/>
</dbReference>
<gene>
    <name evidence="1" type="ORF">FPL22_11540</name>
</gene>
<dbReference type="RefSeq" id="WP_144230508.1">
    <property type="nucleotide sequence ID" value="NZ_CBCRVV010000009.1"/>
</dbReference>
<evidence type="ECO:0000313" key="1">
    <source>
        <dbReference type="EMBL" id="TSJ76751.1"/>
    </source>
</evidence>